<sequence>MHDTRDEAIGLFTSNTVKNIIRFLSVNIKNFDITPEQWTVLKRLSENDGINQKELANKAEKDQPTVTRILDILERKELVIKKKNEEDRRSFILFITDKGNTLKEELTPVIEALWEENILAGISEDELEMYRKVLVKMNGNLEKC</sequence>
<accession>A0A1J6WG60</accession>
<dbReference type="OrthoDB" id="5327581at2"/>
<evidence type="ECO:0000313" key="5">
    <source>
        <dbReference type="EMBL" id="OIU66999.1"/>
    </source>
</evidence>
<dbReference type="SUPFAM" id="SSF46785">
    <property type="entry name" value="Winged helix' DNA-binding domain"/>
    <property type="match status" value="1"/>
</dbReference>
<dbReference type="PANTHER" id="PTHR33164:SF64">
    <property type="entry name" value="TRANSCRIPTIONAL REGULATOR SLYA"/>
    <property type="match status" value="1"/>
</dbReference>
<keyword evidence="2" id="KW-0238">DNA-binding</keyword>
<dbReference type="RefSeq" id="WP_071620548.1">
    <property type="nucleotide sequence ID" value="NZ_MINN01000150.1"/>
</dbReference>
<dbReference type="GO" id="GO:0003700">
    <property type="term" value="F:DNA-binding transcription factor activity"/>
    <property type="evidence" value="ECO:0007669"/>
    <property type="project" value="InterPro"/>
</dbReference>
<organism evidence="5 6">
    <name type="scientific">Rossellomorea aquimaris</name>
    <dbReference type="NCBI Taxonomy" id="189382"/>
    <lineage>
        <taxon>Bacteria</taxon>
        <taxon>Bacillati</taxon>
        <taxon>Bacillota</taxon>
        <taxon>Bacilli</taxon>
        <taxon>Bacillales</taxon>
        <taxon>Bacillaceae</taxon>
        <taxon>Rossellomorea</taxon>
    </lineage>
</organism>
<evidence type="ECO:0000259" key="4">
    <source>
        <dbReference type="PROSITE" id="PS50995"/>
    </source>
</evidence>
<feature type="domain" description="HTH marR-type" evidence="4">
    <location>
        <begin position="1"/>
        <end position="139"/>
    </location>
</feature>
<evidence type="ECO:0000313" key="6">
    <source>
        <dbReference type="Proteomes" id="UP000182062"/>
    </source>
</evidence>
<reference evidence="5 6" key="1">
    <citation type="submission" date="2016-09" db="EMBL/GenBank/DDBJ databases">
        <title>Bacillus aquimaris SAMM genome sequence reveals colonization and biosurfactant production capacities.</title>
        <authorList>
            <person name="Waghmode S.R."/>
            <person name="Suryavanshi M.V."/>
        </authorList>
    </citation>
    <scope>NUCLEOTIDE SEQUENCE [LARGE SCALE GENOMIC DNA]</scope>
    <source>
        <strain evidence="5 6">SAMM</strain>
    </source>
</reference>
<dbReference type="GO" id="GO:0006950">
    <property type="term" value="P:response to stress"/>
    <property type="evidence" value="ECO:0007669"/>
    <property type="project" value="TreeGrafter"/>
</dbReference>
<dbReference type="InterPro" id="IPR036388">
    <property type="entry name" value="WH-like_DNA-bd_sf"/>
</dbReference>
<keyword evidence="3" id="KW-0804">Transcription</keyword>
<dbReference type="PANTHER" id="PTHR33164">
    <property type="entry name" value="TRANSCRIPTIONAL REGULATOR, MARR FAMILY"/>
    <property type="match status" value="1"/>
</dbReference>
<evidence type="ECO:0000256" key="3">
    <source>
        <dbReference type="ARBA" id="ARBA00023163"/>
    </source>
</evidence>
<dbReference type="PROSITE" id="PS50995">
    <property type="entry name" value="HTH_MARR_2"/>
    <property type="match status" value="1"/>
</dbReference>
<dbReference type="Proteomes" id="UP000182062">
    <property type="component" value="Unassembled WGS sequence"/>
</dbReference>
<dbReference type="PROSITE" id="PS01117">
    <property type="entry name" value="HTH_MARR_1"/>
    <property type="match status" value="1"/>
</dbReference>
<dbReference type="GO" id="GO:0003677">
    <property type="term" value="F:DNA binding"/>
    <property type="evidence" value="ECO:0007669"/>
    <property type="project" value="UniProtKB-KW"/>
</dbReference>
<dbReference type="InterPro" id="IPR036390">
    <property type="entry name" value="WH_DNA-bd_sf"/>
</dbReference>
<dbReference type="AlphaFoldDB" id="A0A1J6WG60"/>
<comment type="caution">
    <text evidence="5">The sequence shown here is derived from an EMBL/GenBank/DDBJ whole genome shotgun (WGS) entry which is preliminary data.</text>
</comment>
<dbReference type="Pfam" id="PF01047">
    <property type="entry name" value="MarR"/>
    <property type="match status" value="1"/>
</dbReference>
<name>A0A1J6WG60_9BACI</name>
<proteinExistence type="predicted"/>
<dbReference type="SMART" id="SM00347">
    <property type="entry name" value="HTH_MARR"/>
    <property type="match status" value="1"/>
</dbReference>
<dbReference type="PRINTS" id="PR00598">
    <property type="entry name" value="HTHMARR"/>
</dbReference>
<gene>
    <name evidence="5" type="ORF">BHE18_13955</name>
</gene>
<evidence type="ECO:0000256" key="2">
    <source>
        <dbReference type="ARBA" id="ARBA00023125"/>
    </source>
</evidence>
<evidence type="ECO:0000256" key="1">
    <source>
        <dbReference type="ARBA" id="ARBA00023015"/>
    </source>
</evidence>
<dbReference type="InterPro" id="IPR039422">
    <property type="entry name" value="MarR/SlyA-like"/>
</dbReference>
<keyword evidence="1" id="KW-0805">Transcription regulation</keyword>
<dbReference type="InterPro" id="IPR000835">
    <property type="entry name" value="HTH_MarR-typ"/>
</dbReference>
<protein>
    <submittedName>
        <fullName evidence="5">Transcriptional regulator</fullName>
    </submittedName>
</protein>
<dbReference type="InterPro" id="IPR023187">
    <property type="entry name" value="Tscrpt_reg_MarR-type_CS"/>
</dbReference>
<keyword evidence="6" id="KW-1185">Reference proteome</keyword>
<dbReference type="EMBL" id="MINN01000150">
    <property type="protein sequence ID" value="OIU66999.1"/>
    <property type="molecule type" value="Genomic_DNA"/>
</dbReference>
<dbReference type="Gene3D" id="1.10.10.10">
    <property type="entry name" value="Winged helix-like DNA-binding domain superfamily/Winged helix DNA-binding domain"/>
    <property type="match status" value="1"/>
</dbReference>